<dbReference type="PANTHER" id="PTHR32054:SF2">
    <property type="entry name" value="PROTEIN PLASTID MOVEMENT IMPAIRED 2"/>
    <property type="match status" value="1"/>
</dbReference>
<dbReference type="AlphaFoldDB" id="A0AAW0K6F0"/>
<reference evidence="3 4" key="1">
    <citation type="journal article" date="2018" name="Sci. Data">
        <title>The draft genome sequence of cork oak.</title>
        <authorList>
            <person name="Ramos A.M."/>
            <person name="Usie A."/>
            <person name="Barbosa P."/>
            <person name="Barros P.M."/>
            <person name="Capote T."/>
            <person name="Chaves I."/>
            <person name="Simoes F."/>
            <person name="Abreu I."/>
            <person name="Carrasquinho I."/>
            <person name="Faro C."/>
            <person name="Guimaraes J.B."/>
            <person name="Mendonca D."/>
            <person name="Nobrega F."/>
            <person name="Rodrigues L."/>
            <person name="Saibo N.J.M."/>
            <person name="Varela M.C."/>
            <person name="Egas C."/>
            <person name="Matos J."/>
            <person name="Miguel C.M."/>
            <person name="Oliveira M.M."/>
            <person name="Ricardo C.P."/>
            <person name="Goncalves S."/>
        </authorList>
    </citation>
    <scope>NUCLEOTIDE SEQUENCE [LARGE SCALE GENOMIC DNA]</scope>
    <source>
        <strain evidence="4">cv. HL8</strain>
    </source>
</reference>
<sequence>MEAKVQRNDSLSSSSFEKSITAELEAAKKELSLVREKGFQFMSSMDIIRNKLKCVTKETVWLKKIEVNPDLTIQNHNSKLLRAKSKLEAVSAAKEKAKSI</sequence>
<dbReference type="GO" id="GO:0009903">
    <property type="term" value="P:chloroplast avoidance movement"/>
    <property type="evidence" value="ECO:0007669"/>
    <property type="project" value="TreeGrafter"/>
</dbReference>
<gene>
    <name evidence="3" type="primary">PMI2_0</name>
    <name evidence="3" type="ORF">CFP56_024813</name>
</gene>
<dbReference type="EMBL" id="PKMF04000390">
    <property type="protein sequence ID" value="KAK7834235.1"/>
    <property type="molecule type" value="Genomic_DNA"/>
</dbReference>
<keyword evidence="4" id="KW-1185">Reference proteome</keyword>
<dbReference type="GO" id="GO:0009904">
    <property type="term" value="P:chloroplast accumulation movement"/>
    <property type="evidence" value="ECO:0007669"/>
    <property type="project" value="TreeGrafter"/>
</dbReference>
<evidence type="ECO:0000313" key="4">
    <source>
        <dbReference type="Proteomes" id="UP000237347"/>
    </source>
</evidence>
<accession>A0AAW0K6F0</accession>
<keyword evidence="2" id="KW-0175">Coiled coil</keyword>
<evidence type="ECO:0000256" key="1">
    <source>
        <dbReference type="ARBA" id="ARBA00005485"/>
    </source>
</evidence>
<organism evidence="3 4">
    <name type="scientific">Quercus suber</name>
    <name type="common">Cork oak</name>
    <dbReference type="NCBI Taxonomy" id="58331"/>
    <lineage>
        <taxon>Eukaryota</taxon>
        <taxon>Viridiplantae</taxon>
        <taxon>Streptophyta</taxon>
        <taxon>Embryophyta</taxon>
        <taxon>Tracheophyta</taxon>
        <taxon>Spermatophyta</taxon>
        <taxon>Magnoliopsida</taxon>
        <taxon>eudicotyledons</taxon>
        <taxon>Gunneridae</taxon>
        <taxon>Pentapetalae</taxon>
        <taxon>rosids</taxon>
        <taxon>fabids</taxon>
        <taxon>Fagales</taxon>
        <taxon>Fagaceae</taxon>
        <taxon>Quercus</taxon>
    </lineage>
</organism>
<protein>
    <submittedName>
        <fullName evidence="3">Protein plastid movement impaired 2</fullName>
    </submittedName>
</protein>
<evidence type="ECO:0000313" key="3">
    <source>
        <dbReference type="EMBL" id="KAK7834235.1"/>
    </source>
</evidence>
<comment type="similarity">
    <text evidence="1">Belongs to the WEB family.</text>
</comment>
<comment type="caution">
    <text evidence="3">The sequence shown here is derived from an EMBL/GenBank/DDBJ whole genome shotgun (WGS) entry which is preliminary data.</text>
</comment>
<dbReference type="GO" id="GO:0005829">
    <property type="term" value="C:cytosol"/>
    <property type="evidence" value="ECO:0007669"/>
    <property type="project" value="TreeGrafter"/>
</dbReference>
<name>A0AAW0K6F0_QUESU</name>
<proteinExistence type="inferred from homology"/>
<dbReference type="PANTHER" id="PTHR32054">
    <property type="entry name" value="HEAVY CHAIN, PUTATIVE, EXPRESSED-RELATED-RELATED"/>
    <property type="match status" value="1"/>
</dbReference>
<evidence type="ECO:0000256" key="2">
    <source>
        <dbReference type="ARBA" id="ARBA00023054"/>
    </source>
</evidence>
<dbReference type="Proteomes" id="UP000237347">
    <property type="component" value="Unassembled WGS sequence"/>
</dbReference>